<dbReference type="PANTHER" id="PTHR23101">
    <property type="entry name" value="RAB GDP/GTP EXCHANGE FACTOR"/>
    <property type="match status" value="1"/>
</dbReference>
<evidence type="ECO:0000313" key="3">
    <source>
        <dbReference type="EMBL" id="KAL1631128.1"/>
    </source>
</evidence>
<evidence type="ECO:0000259" key="2">
    <source>
        <dbReference type="PROSITE" id="PS51205"/>
    </source>
</evidence>
<gene>
    <name evidence="3" type="ORF">SLS56_004516</name>
</gene>
<feature type="compositionally biased region" description="Polar residues" evidence="1">
    <location>
        <begin position="7"/>
        <end position="16"/>
    </location>
</feature>
<feature type="compositionally biased region" description="Basic and acidic residues" evidence="1">
    <location>
        <begin position="67"/>
        <end position="91"/>
    </location>
</feature>
<proteinExistence type="predicted"/>
<dbReference type="PROSITE" id="PS51205">
    <property type="entry name" value="VPS9"/>
    <property type="match status" value="1"/>
</dbReference>
<dbReference type="InterPro" id="IPR003123">
    <property type="entry name" value="VPS9"/>
</dbReference>
<evidence type="ECO:0000313" key="4">
    <source>
        <dbReference type="Proteomes" id="UP001521116"/>
    </source>
</evidence>
<feature type="region of interest" description="Disordered" evidence="1">
    <location>
        <begin position="398"/>
        <end position="453"/>
    </location>
</feature>
<feature type="compositionally biased region" description="Low complexity" evidence="1">
    <location>
        <begin position="165"/>
        <end position="178"/>
    </location>
</feature>
<organism evidence="3 4">
    <name type="scientific">Neofusicoccum ribis</name>
    <dbReference type="NCBI Taxonomy" id="45134"/>
    <lineage>
        <taxon>Eukaryota</taxon>
        <taxon>Fungi</taxon>
        <taxon>Dikarya</taxon>
        <taxon>Ascomycota</taxon>
        <taxon>Pezizomycotina</taxon>
        <taxon>Dothideomycetes</taxon>
        <taxon>Dothideomycetes incertae sedis</taxon>
        <taxon>Botryosphaeriales</taxon>
        <taxon>Botryosphaeriaceae</taxon>
        <taxon>Neofusicoccum</taxon>
    </lineage>
</organism>
<dbReference type="InterPro" id="IPR037191">
    <property type="entry name" value="VPS9_dom_sf"/>
</dbReference>
<dbReference type="EMBL" id="JAJVDC020000041">
    <property type="protein sequence ID" value="KAL1631128.1"/>
    <property type="molecule type" value="Genomic_DNA"/>
</dbReference>
<accession>A0ABR3SW36</accession>
<comment type="caution">
    <text evidence="3">The sequence shown here is derived from an EMBL/GenBank/DDBJ whole genome shotgun (WGS) entry which is preliminary data.</text>
</comment>
<sequence length="738" mass="79857">MLPGPQGSLTATSPTMSADDERPKMIHASKSFSRFDAAPQGPRHRSRASTVGATIPEILHPNAFAHPDSDASEKGDVFATRSEDGDHHDDDQPGDVALPQSFEDLPIEIRSLAERFLESLSARVHPTPISVDSLSDLFQEFYVRAASQIDTHIAALSTRLSRQGSTTSLASRTSTSSRNARKTSDSALEQQMLTVSEVADRKKARRMLELKRVALEEAVERAVCEKIYSRIWRHRSTDDAERDEKLRSRTAALSVVGIGLKELLGHGEEITPEMRKSMEEKEEKIPEMLAEARESIQKMNDEKFPLGKLQHLTAAHKSIVEALSQIFPSSSSADEILPTLIYTLITSSPDSICVISNLHFIQRFRTASKLDGETSYCLVNLEASIAFLETVDLSTLRADELPGGPEKSSGRPITPRGDAPPMDLGITPAKASLSPGGKDDKTDALPSPMDKSQRRLSNLIQAQTNRIEAASDAARQAVLDSADQAFESINQTLDNSLKFLFGRLKEEQAGGKTEAVRPKTLEDVRKLVSTPPPLDDNASAGSSINEEATESQRDTKVTDLFGGRRPLRERSVDSAKSGASSRRVAFTPADKGTDPLTSPPPTASTPTNAGNSAVESMRNLGSSLNPLRGFGGMNMLPRFGRTNTAPPTPTAPQVDGPQSEASKPAPTSSPSPSPTPVAEPDPKAAAALKRLDELSKTAPPIKRFIEAKEAKDLKIGDVDDLLKDYHRLASALRAAIKP</sequence>
<keyword evidence="4" id="KW-1185">Reference proteome</keyword>
<dbReference type="Pfam" id="PF02204">
    <property type="entry name" value="VPS9"/>
    <property type="match status" value="1"/>
</dbReference>
<feature type="region of interest" description="Disordered" evidence="1">
    <location>
        <begin position="1"/>
        <end position="94"/>
    </location>
</feature>
<feature type="compositionally biased region" description="Pro residues" evidence="1">
    <location>
        <begin position="667"/>
        <end position="679"/>
    </location>
</feature>
<feature type="region of interest" description="Disordered" evidence="1">
    <location>
        <begin position="632"/>
        <end position="683"/>
    </location>
</feature>
<dbReference type="InterPro" id="IPR045046">
    <property type="entry name" value="Vps9-like"/>
</dbReference>
<dbReference type="PANTHER" id="PTHR23101:SF97">
    <property type="entry name" value="DOMAIN PROTEIN, PUTATIVE (AFU_ORTHOLOGUE AFUA_2G10890)-RELATED"/>
    <property type="match status" value="1"/>
</dbReference>
<evidence type="ECO:0000256" key="1">
    <source>
        <dbReference type="SAM" id="MobiDB-lite"/>
    </source>
</evidence>
<feature type="region of interest" description="Disordered" evidence="1">
    <location>
        <begin position="164"/>
        <end position="188"/>
    </location>
</feature>
<dbReference type="Gene3D" id="1.20.1050.80">
    <property type="entry name" value="VPS9 domain"/>
    <property type="match status" value="1"/>
</dbReference>
<dbReference type="SMART" id="SM00167">
    <property type="entry name" value="VPS9"/>
    <property type="match status" value="1"/>
</dbReference>
<feature type="compositionally biased region" description="Basic and acidic residues" evidence="1">
    <location>
        <begin position="510"/>
        <end position="526"/>
    </location>
</feature>
<protein>
    <recommendedName>
        <fullName evidence="2">VPS9 domain-containing protein</fullName>
    </recommendedName>
</protein>
<dbReference type="Proteomes" id="UP001521116">
    <property type="component" value="Unassembled WGS sequence"/>
</dbReference>
<dbReference type="SUPFAM" id="SSF109993">
    <property type="entry name" value="VPS9 domain"/>
    <property type="match status" value="1"/>
</dbReference>
<name>A0ABR3SW36_9PEZI</name>
<reference evidence="3 4" key="1">
    <citation type="submission" date="2024-02" db="EMBL/GenBank/DDBJ databases">
        <title>De novo assembly and annotation of 12 fungi associated with fruit tree decline syndrome in Ontario, Canada.</title>
        <authorList>
            <person name="Sulman M."/>
            <person name="Ellouze W."/>
            <person name="Ilyukhin E."/>
        </authorList>
    </citation>
    <scope>NUCLEOTIDE SEQUENCE [LARGE SCALE GENOMIC DNA]</scope>
    <source>
        <strain evidence="3 4">M1-105</strain>
    </source>
</reference>
<feature type="domain" description="VPS9" evidence="2">
    <location>
        <begin position="240"/>
        <end position="397"/>
    </location>
</feature>
<feature type="region of interest" description="Disordered" evidence="1">
    <location>
        <begin position="510"/>
        <end position="614"/>
    </location>
</feature>